<dbReference type="InterPro" id="IPR004859">
    <property type="entry name" value="Xrn1_N"/>
</dbReference>
<dbReference type="EMBL" id="AMQM01004808">
    <property type="status" value="NOT_ANNOTATED_CDS"/>
    <property type="molecule type" value="Genomic_DNA"/>
</dbReference>
<reference evidence="5" key="1">
    <citation type="submission" date="2012-12" db="EMBL/GenBank/DDBJ databases">
        <authorList>
            <person name="Hellsten U."/>
            <person name="Grimwood J."/>
            <person name="Chapman J.A."/>
            <person name="Shapiro H."/>
            <person name="Aerts A."/>
            <person name="Otillar R.P."/>
            <person name="Terry A.Y."/>
            <person name="Boore J.L."/>
            <person name="Simakov O."/>
            <person name="Marletaz F."/>
            <person name="Cho S.-J."/>
            <person name="Edsinger-Gonzales E."/>
            <person name="Havlak P."/>
            <person name="Kuo D.-H."/>
            <person name="Larsson T."/>
            <person name="Lv J."/>
            <person name="Arendt D."/>
            <person name="Savage R."/>
            <person name="Osoegawa K."/>
            <person name="de Jong P."/>
            <person name="Lindberg D.R."/>
            <person name="Seaver E.C."/>
            <person name="Weisblat D.A."/>
            <person name="Putnam N.H."/>
            <person name="Grigoriev I.V."/>
            <person name="Rokhsar D.S."/>
        </authorList>
    </citation>
    <scope>NUCLEOTIDE SEQUENCE</scope>
</reference>
<dbReference type="eggNOG" id="KOG2044">
    <property type="taxonomic scope" value="Eukaryota"/>
</dbReference>
<dbReference type="CDD" id="cd18673">
    <property type="entry name" value="PIN_XRN1-2-like"/>
    <property type="match status" value="1"/>
</dbReference>
<dbReference type="OMA" id="EAWDSNA"/>
<name>T1G453_HELRO</name>
<dbReference type="KEGG" id="hro:HELRODRAFT_80771"/>
<dbReference type="RefSeq" id="XP_009018882.1">
    <property type="nucleotide sequence ID" value="XM_009020634.1"/>
</dbReference>
<dbReference type="GeneID" id="20215851"/>
<evidence type="ECO:0000313" key="4">
    <source>
        <dbReference type="EnsemblMetazoa" id="HelroP80771"/>
    </source>
</evidence>
<dbReference type="PANTHER" id="PTHR12341">
    <property type="entry name" value="5'-&gt;3' EXORIBONUCLEASE"/>
    <property type="match status" value="1"/>
</dbReference>
<feature type="region of interest" description="Disordered" evidence="1">
    <location>
        <begin position="88"/>
        <end position="107"/>
    </location>
</feature>
<dbReference type="Pfam" id="PF03159">
    <property type="entry name" value="XRN_N"/>
    <property type="match status" value="1"/>
</dbReference>
<dbReference type="GO" id="GO:0003676">
    <property type="term" value="F:nucleic acid binding"/>
    <property type="evidence" value="ECO:0007669"/>
    <property type="project" value="InterPro"/>
</dbReference>
<accession>T1G453</accession>
<dbReference type="STRING" id="6412.T1G453"/>
<dbReference type="EnsemblMetazoa" id="HelroT80771">
    <property type="protein sequence ID" value="HelroP80771"/>
    <property type="gene ID" value="HelroG80771"/>
</dbReference>
<evidence type="ECO:0000256" key="1">
    <source>
        <dbReference type="SAM" id="MobiDB-lite"/>
    </source>
</evidence>
<dbReference type="CTD" id="20215851"/>
<dbReference type="Proteomes" id="UP000015101">
    <property type="component" value="Unassembled WGS sequence"/>
</dbReference>
<evidence type="ECO:0000313" key="5">
    <source>
        <dbReference type="Proteomes" id="UP000015101"/>
    </source>
</evidence>
<evidence type="ECO:0000259" key="2">
    <source>
        <dbReference type="Pfam" id="PF03159"/>
    </source>
</evidence>
<reference evidence="4" key="3">
    <citation type="submission" date="2015-06" db="UniProtKB">
        <authorList>
            <consortium name="EnsemblMetazoa"/>
        </authorList>
    </citation>
    <scope>IDENTIFICATION</scope>
</reference>
<gene>
    <name evidence="4" type="primary">20215851</name>
    <name evidence="3" type="ORF">HELRODRAFT_80771</name>
</gene>
<dbReference type="GO" id="GO:0004527">
    <property type="term" value="F:exonuclease activity"/>
    <property type="evidence" value="ECO:0007669"/>
    <property type="project" value="InterPro"/>
</dbReference>
<reference evidence="3 5" key="2">
    <citation type="journal article" date="2013" name="Nature">
        <title>Insights into bilaterian evolution from three spiralian genomes.</title>
        <authorList>
            <person name="Simakov O."/>
            <person name="Marletaz F."/>
            <person name="Cho S.J."/>
            <person name="Edsinger-Gonzales E."/>
            <person name="Havlak P."/>
            <person name="Hellsten U."/>
            <person name="Kuo D.H."/>
            <person name="Larsson T."/>
            <person name="Lv J."/>
            <person name="Arendt D."/>
            <person name="Savage R."/>
            <person name="Osoegawa K."/>
            <person name="de Jong P."/>
            <person name="Grimwood J."/>
            <person name="Chapman J.A."/>
            <person name="Shapiro H."/>
            <person name="Aerts A."/>
            <person name="Otillar R.P."/>
            <person name="Terry A.Y."/>
            <person name="Boore J.L."/>
            <person name="Grigoriev I.V."/>
            <person name="Lindberg D.R."/>
            <person name="Seaver E.C."/>
            <person name="Weisblat D.A."/>
            <person name="Putnam N.H."/>
            <person name="Rokhsar D.S."/>
        </authorList>
    </citation>
    <scope>NUCLEOTIDE SEQUENCE</scope>
</reference>
<dbReference type="InterPro" id="IPR027073">
    <property type="entry name" value="5_3_exoribonuclease"/>
</dbReference>
<protein>
    <recommendedName>
        <fullName evidence="2">Xrn1 N-terminal domain-containing protein</fullName>
    </recommendedName>
</protein>
<dbReference type="EMBL" id="KB096676">
    <property type="protein sequence ID" value="ESO03189.1"/>
    <property type="molecule type" value="Genomic_DNA"/>
</dbReference>
<proteinExistence type="predicted"/>
<organism evidence="4 5">
    <name type="scientific">Helobdella robusta</name>
    <name type="common">Californian leech</name>
    <dbReference type="NCBI Taxonomy" id="6412"/>
    <lineage>
        <taxon>Eukaryota</taxon>
        <taxon>Metazoa</taxon>
        <taxon>Spiralia</taxon>
        <taxon>Lophotrochozoa</taxon>
        <taxon>Annelida</taxon>
        <taxon>Clitellata</taxon>
        <taxon>Hirudinea</taxon>
        <taxon>Rhynchobdellida</taxon>
        <taxon>Glossiphoniidae</taxon>
        <taxon>Helobdella</taxon>
    </lineage>
</organism>
<dbReference type="OrthoDB" id="372487at2759"/>
<keyword evidence="5" id="KW-1185">Reference proteome</keyword>
<feature type="domain" description="Xrn1 N-terminal" evidence="2">
    <location>
        <begin position="108"/>
        <end position="207"/>
    </location>
</feature>
<evidence type="ECO:0000313" key="3">
    <source>
        <dbReference type="EMBL" id="ESO03189.1"/>
    </source>
</evidence>
<dbReference type="HOGENOM" id="CLU_006038_4_1_1"/>
<feature type="compositionally biased region" description="Basic and acidic residues" evidence="1">
    <location>
        <begin position="91"/>
        <end position="100"/>
    </location>
</feature>
<dbReference type="Gene3D" id="3.40.50.12390">
    <property type="match status" value="1"/>
</dbReference>
<sequence>MGIGGFFNWVSKKYPSVVLPASNVNMGFDNLYLDMNGIIHTCSHPSNKPAPATKSDLMAEIAKYVDKLMTIVKPRKLLFISIDGRPPRAKNNKERQEMLEKGSGSVQARESNNHTSYMFFMTGLSKELCRYIDSRVSSNPSWKGLAVILSDAEVPGEGEHKIVEFIGRQRVQPQYNANMKHCMFSADADAIILGLTTHEPMFTILKQL</sequence>
<dbReference type="AlphaFoldDB" id="T1G453"/>
<dbReference type="InParanoid" id="T1G453"/>